<protein>
    <submittedName>
        <fullName evidence="9">Cytochrome c553</fullName>
    </submittedName>
</protein>
<evidence type="ECO:0000259" key="8">
    <source>
        <dbReference type="PROSITE" id="PS51007"/>
    </source>
</evidence>
<dbReference type="EMBL" id="VLLB01000005">
    <property type="protein sequence ID" value="TWI64388.1"/>
    <property type="molecule type" value="Genomic_DNA"/>
</dbReference>
<reference evidence="9 10" key="1">
    <citation type="journal article" date="2015" name="Stand. Genomic Sci.">
        <title>Genomic Encyclopedia of Bacterial and Archaeal Type Strains, Phase III: the genomes of soil and plant-associated and newly described type strains.</title>
        <authorList>
            <person name="Whitman W.B."/>
            <person name="Woyke T."/>
            <person name="Klenk H.P."/>
            <person name="Zhou Y."/>
            <person name="Lilburn T.G."/>
            <person name="Beck B.J."/>
            <person name="De Vos P."/>
            <person name="Vandamme P."/>
            <person name="Eisen J.A."/>
            <person name="Garrity G."/>
            <person name="Hugenholtz P."/>
            <person name="Kyrpides N.C."/>
        </authorList>
    </citation>
    <scope>NUCLEOTIDE SEQUENCE [LARGE SCALE GENOMIC DNA]</scope>
    <source>
        <strain evidence="9 10">CGMCC 1.10822</strain>
    </source>
</reference>
<dbReference type="Gene3D" id="1.10.760.10">
    <property type="entry name" value="Cytochrome c-like domain"/>
    <property type="match status" value="2"/>
</dbReference>
<dbReference type="InterPro" id="IPR036909">
    <property type="entry name" value="Cyt_c-like_dom_sf"/>
</dbReference>
<keyword evidence="5 6" id="KW-0408">Iron</keyword>
<feature type="domain" description="Cytochrome c" evidence="8">
    <location>
        <begin position="181"/>
        <end position="261"/>
    </location>
</feature>
<evidence type="ECO:0000256" key="6">
    <source>
        <dbReference type="PROSITE-ProRule" id="PRU00433"/>
    </source>
</evidence>
<dbReference type="PANTHER" id="PTHR33751">
    <property type="entry name" value="CBB3-TYPE CYTOCHROME C OXIDASE SUBUNIT FIXP"/>
    <property type="match status" value="1"/>
</dbReference>
<accession>A0A562R5P7</accession>
<dbReference type="Pfam" id="PF00034">
    <property type="entry name" value="Cytochrom_C"/>
    <property type="match status" value="2"/>
</dbReference>
<dbReference type="OrthoDB" id="9773456at2"/>
<dbReference type="InterPro" id="IPR009056">
    <property type="entry name" value="Cyt_c-like_dom"/>
</dbReference>
<keyword evidence="2 6" id="KW-0349">Heme</keyword>
<dbReference type="InterPro" id="IPR050597">
    <property type="entry name" value="Cytochrome_c_Oxidase_Subunit"/>
</dbReference>
<dbReference type="SUPFAM" id="SSF46626">
    <property type="entry name" value="Cytochrome c"/>
    <property type="match status" value="2"/>
</dbReference>
<keyword evidence="3 6" id="KW-0479">Metal-binding</keyword>
<gene>
    <name evidence="9" type="ORF">IP91_03158</name>
</gene>
<keyword evidence="7" id="KW-0812">Transmembrane</keyword>
<feature type="domain" description="Cytochrome c" evidence="8">
    <location>
        <begin position="90"/>
        <end position="167"/>
    </location>
</feature>
<evidence type="ECO:0000313" key="10">
    <source>
        <dbReference type="Proteomes" id="UP000318431"/>
    </source>
</evidence>
<dbReference type="PROSITE" id="PS51007">
    <property type="entry name" value="CYTC"/>
    <property type="match status" value="2"/>
</dbReference>
<organism evidence="9 10">
    <name type="scientific">Pseudoduganella lurida</name>
    <dbReference type="NCBI Taxonomy" id="1036180"/>
    <lineage>
        <taxon>Bacteria</taxon>
        <taxon>Pseudomonadati</taxon>
        <taxon>Pseudomonadota</taxon>
        <taxon>Betaproteobacteria</taxon>
        <taxon>Burkholderiales</taxon>
        <taxon>Oxalobacteraceae</taxon>
        <taxon>Telluria group</taxon>
        <taxon>Pseudoduganella</taxon>
    </lineage>
</organism>
<keyword evidence="7" id="KW-1133">Transmembrane helix</keyword>
<feature type="transmembrane region" description="Helical" evidence="7">
    <location>
        <begin position="12"/>
        <end position="35"/>
    </location>
</feature>
<keyword evidence="1" id="KW-0813">Transport</keyword>
<evidence type="ECO:0000256" key="5">
    <source>
        <dbReference type="ARBA" id="ARBA00023004"/>
    </source>
</evidence>
<evidence type="ECO:0000256" key="2">
    <source>
        <dbReference type="ARBA" id="ARBA00022617"/>
    </source>
</evidence>
<evidence type="ECO:0000313" key="9">
    <source>
        <dbReference type="EMBL" id="TWI64388.1"/>
    </source>
</evidence>
<dbReference type="AlphaFoldDB" id="A0A562R5P7"/>
<sequence>MSERTFSLKNRWFTGSVLAVLAIALVAALIGFVWMPRAHARDALAGMWESICRAAGVPVPYTGPGLDIDTAQRSTGVIVMAQMMAPADGASIGRGATLAMRCTMCHGARGMSPAGSPHLAGQPAAATYKQLRDYRSGHRASAIMRPLVEELSDADMRDLAAYYAYLPRERLADPIDQSTPRLVRHGDPLRNVGACASCHAVEIRKPASPWLDGLPESYLHQQLLAFRNGTRHNDVNAQMRNAARHLTDQEVADLARYYAAR</sequence>
<dbReference type="GO" id="GO:0009055">
    <property type="term" value="F:electron transfer activity"/>
    <property type="evidence" value="ECO:0007669"/>
    <property type="project" value="InterPro"/>
</dbReference>
<proteinExistence type="predicted"/>
<name>A0A562R5P7_9BURK</name>
<dbReference type="RefSeq" id="WP_145650042.1">
    <property type="nucleotide sequence ID" value="NZ_VLLB01000005.1"/>
</dbReference>
<comment type="caution">
    <text evidence="9">The sequence shown here is derived from an EMBL/GenBank/DDBJ whole genome shotgun (WGS) entry which is preliminary data.</text>
</comment>
<dbReference type="GO" id="GO:0020037">
    <property type="term" value="F:heme binding"/>
    <property type="evidence" value="ECO:0007669"/>
    <property type="project" value="InterPro"/>
</dbReference>
<dbReference type="PANTHER" id="PTHR33751:SF9">
    <property type="entry name" value="CYTOCHROME C4"/>
    <property type="match status" value="1"/>
</dbReference>
<keyword evidence="4" id="KW-0249">Electron transport</keyword>
<dbReference type="Proteomes" id="UP000318431">
    <property type="component" value="Unassembled WGS sequence"/>
</dbReference>
<dbReference type="GO" id="GO:0046872">
    <property type="term" value="F:metal ion binding"/>
    <property type="evidence" value="ECO:0007669"/>
    <property type="project" value="UniProtKB-KW"/>
</dbReference>
<evidence type="ECO:0000256" key="1">
    <source>
        <dbReference type="ARBA" id="ARBA00022448"/>
    </source>
</evidence>
<evidence type="ECO:0000256" key="3">
    <source>
        <dbReference type="ARBA" id="ARBA00022723"/>
    </source>
</evidence>
<evidence type="ECO:0000256" key="4">
    <source>
        <dbReference type="ARBA" id="ARBA00022982"/>
    </source>
</evidence>
<keyword evidence="7" id="KW-0472">Membrane</keyword>
<keyword evidence="10" id="KW-1185">Reference proteome</keyword>
<evidence type="ECO:0000256" key="7">
    <source>
        <dbReference type="SAM" id="Phobius"/>
    </source>
</evidence>